<dbReference type="Pfam" id="PF26095">
    <property type="entry name" value="CC_Bre1"/>
    <property type="match status" value="1"/>
</dbReference>
<dbReference type="InterPro" id="IPR001841">
    <property type="entry name" value="Znf_RING"/>
</dbReference>
<evidence type="ECO:0000256" key="4">
    <source>
        <dbReference type="ARBA" id="ARBA00005555"/>
    </source>
</evidence>
<gene>
    <name evidence="19" type="ORF">OH76DRAFT_1452776</name>
</gene>
<feature type="region of interest" description="Disordered" evidence="17">
    <location>
        <begin position="160"/>
        <end position="179"/>
    </location>
</feature>
<comment type="function">
    <text evidence="13">E3 ubiquitin-protein ligase that mediates monoubiquitination of histone H2B to form H2BK123ub1. H2BK123ub1 gives a specific tag for epigenetic transcriptional activation and is also a prerequisite for H3K4me and H3K79me formation.</text>
</comment>
<dbReference type="PROSITE" id="PS00518">
    <property type="entry name" value="ZF_RING_1"/>
    <property type="match status" value="1"/>
</dbReference>
<dbReference type="InterPro" id="IPR013083">
    <property type="entry name" value="Znf_RING/FYVE/PHD"/>
</dbReference>
<keyword evidence="5 15" id="KW-0808">Transferase</keyword>
<feature type="compositionally biased region" description="Basic and acidic residues" evidence="17">
    <location>
        <begin position="170"/>
        <end position="179"/>
    </location>
</feature>
<dbReference type="InterPro" id="IPR017907">
    <property type="entry name" value="Znf_RING_CS"/>
</dbReference>
<dbReference type="GO" id="GO:0016567">
    <property type="term" value="P:protein ubiquitination"/>
    <property type="evidence" value="ECO:0007669"/>
    <property type="project" value="UniProtKB-UniRule"/>
</dbReference>
<feature type="coiled-coil region" evidence="16">
    <location>
        <begin position="608"/>
        <end position="726"/>
    </location>
</feature>
<feature type="region of interest" description="Disordered" evidence="17">
    <location>
        <begin position="217"/>
        <end position="263"/>
    </location>
</feature>
<evidence type="ECO:0000256" key="17">
    <source>
        <dbReference type="SAM" id="MobiDB-lite"/>
    </source>
</evidence>
<dbReference type="Pfam" id="PF08647">
    <property type="entry name" value="BRE1"/>
    <property type="match status" value="1"/>
</dbReference>
<evidence type="ECO:0000313" key="20">
    <source>
        <dbReference type="Proteomes" id="UP000256964"/>
    </source>
</evidence>
<dbReference type="InterPro" id="IPR058643">
    <property type="entry name" value="BRE1-like_CC"/>
</dbReference>
<evidence type="ECO:0000256" key="12">
    <source>
        <dbReference type="ARBA" id="ARBA00023242"/>
    </source>
</evidence>
<dbReference type="PROSITE" id="PS50089">
    <property type="entry name" value="ZF_RING_2"/>
    <property type="match status" value="1"/>
</dbReference>
<dbReference type="SUPFAM" id="SSF57850">
    <property type="entry name" value="RING/U-box"/>
    <property type="match status" value="1"/>
</dbReference>
<dbReference type="Gene3D" id="1.20.920.20">
    <property type="match status" value="1"/>
</dbReference>
<feature type="coiled-coil region" evidence="16">
    <location>
        <begin position="493"/>
        <end position="551"/>
    </location>
</feature>
<dbReference type="UniPathway" id="UPA00143"/>
<comment type="catalytic activity">
    <reaction evidence="1 15">
        <text>S-ubiquitinyl-[E2 ubiquitin-conjugating enzyme]-L-cysteine + [acceptor protein]-L-lysine = [E2 ubiquitin-conjugating enzyme]-L-cysteine + N(6)-ubiquitinyl-[acceptor protein]-L-lysine.</text>
        <dbReference type="EC" id="2.3.2.27"/>
    </reaction>
</comment>
<sequence>METKKRPHADDAEQSRAKKRAVSDDHASPSHANGTTTSHGDEPKEGDDIELFRKEAIFRRMRYYSREAERSQARVEDLERRYHTCQAGLAALEACWTQLIGTIRSLVKPEDLPSLEKESEGVHDLAAHLSSQADPEYVEALRDKMQTTSDIIKAFVSISAQSHSGPSSEEMLKRCQEAETERAALRSELTSVRARLHDSESQRQNYHEQLLAAEKRADRLQSKSLTSSSSAAQEEPNETVSTEPLSSPDPPAVNGNSSLDSDEWKDLAELRETKIEELTRENTELQTQLQTAQLQLRALPDEIVVESSQYKVLQERTSLLEHTAKESQAEATKLKEQLDNLMTARSDLEAGLKAANETALNELQQALNKRDSELLRMRTRNDQLSAEINERREKEKARLSTAAEFKTLAEARGERIAILESETQRLKARLTANAGDEDLMTFIWQNTSEDLSYVDDLRRRLSYVLANRSTNAEERVEALQKTLAGRGDAATSEAEVRRQLAHVQKQLDKYQAVYGDASSMPPETAQLSEQLQRKQDELDKLRLQDKQREQAESAIYSELDKLSAAWEALEKQLKKKVYDLSAMDERISKVQMERAKTDNKFFLCMRDKEAVDNERKRLVQNLDRAAKAIEKLGDAEKNLQSRVATLEKEVVLWKRMAEEQKERGNALEFEVNEWHLRAQGERKNADEMRAASAENIKALEQKRTELRKLEESLLKTKKDAEKHAAKLKLISASSNSSANEVELQKEVDKCYRLLKCSTCQQNIRNTVLTKCMHTFCRSCIDARIATRQRKCPACNLGFSQGEVTTLFLQ</sequence>
<keyword evidence="10 15" id="KW-0156">Chromatin regulator</keyword>
<evidence type="ECO:0000256" key="7">
    <source>
        <dbReference type="ARBA" id="ARBA00022771"/>
    </source>
</evidence>
<keyword evidence="11 15" id="KW-0175">Coiled coil</keyword>
<dbReference type="Proteomes" id="UP000256964">
    <property type="component" value="Unassembled WGS sequence"/>
</dbReference>
<dbReference type="GO" id="GO:0033503">
    <property type="term" value="C:HULC complex"/>
    <property type="evidence" value="ECO:0007669"/>
    <property type="project" value="TreeGrafter"/>
</dbReference>
<evidence type="ECO:0000256" key="16">
    <source>
        <dbReference type="SAM" id="Coils"/>
    </source>
</evidence>
<evidence type="ECO:0000313" key="19">
    <source>
        <dbReference type="EMBL" id="RDX55041.1"/>
    </source>
</evidence>
<keyword evidence="6 15" id="KW-0479">Metal-binding</keyword>
<feature type="domain" description="RING-type" evidence="18">
    <location>
        <begin position="756"/>
        <end position="795"/>
    </location>
</feature>
<dbReference type="GO" id="GO:0061630">
    <property type="term" value="F:ubiquitin protein ligase activity"/>
    <property type="evidence" value="ECO:0007669"/>
    <property type="project" value="UniProtKB-EC"/>
</dbReference>
<evidence type="ECO:0000256" key="6">
    <source>
        <dbReference type="ARBA" id="ARBA00022723"/>
    </source>
</evidence>
<dbReference type="EC" id="2.3.2.27" evidence="15"/>
<comment type="subcellular location">
    <subcellularLocation>
        <location evidence="2 15">Nucleus</location>
    </subcellularLocation>
</comment>
<name>A0A371DR92_9APHY</name>
<evidence type="ECO:0000256" key="5">
    <source>
        <dbReference type="ARBA" id="ARBA00022679"/>
    </source>
</evidence>
<evidence type="ECO:0000256" key="8">
    <source>
        <dbReference type="ARBA" id="ARBA00022786"/>
    </source>
</evidence>
<dbReference type="GO" id="GO:0008270">
    <property type="term" value="F:zinc ion binding"/>
    <property type="evidence" value="ECO:0007669"/>
    <property type="project" value="UniProtKB-KW"/>
</dbReference>
<comment type="similarity">
    <text evidence="4 15">Belongs to the BRE1 family.</text>
</comment>
<dbReference type="CDD" id="cd16499">
    <property type="entry name" value="RING-HC_Bre1-like"/>
    <property type="match status" value="1"/>
</dbReference>
<proteinExistence type="inferred from homology"/>
<evidence type="ECO:0000256" key="10">
    <source>
        <dbReference type="ARBA" id="ARBA00022853"/>
    </source>
</evidence>
<dbReference type="SMART" id="SM00184">
    <property type="entry name" value="RING"/>
    <property type="match status" value="1"/>
</dbReference>
<dbReference type="InterPro" id="IPR013956">
    <property type="entry name" value="E3_ubiquit_lig_Bre1"/>
</dbReference>
<dbReference type="Gene3D" id="3.30.40.10">
    <property type="entry name" value="Zinc/RING finger domain, C3HC4 (zinc finger)"/>
    <property type="match status" value="1"/>
</dbReference>
<keyword evidence="9 15" id="KW-0862">Zinc</keyword>
<feature type="compositionally biased region" description="Basic and acidic residues" evidence="17">
    <location>
        <begin position="1"/>
        <end position="28"/>
    </location>
</feature>
<dbReference type="GO" id="GO:0005634">
    <property type="term" value="C:nucleus"/>
    <property type="evidence" value="ECO:0007669"/>
    <property type="project" value="UniProtKB-SubCell"/>
</dbReference>
<keyword evidence="20" id="KW-1185">Reference proteome</keyword>
<feature type="region of interest" description="Disordered" evidence="17">
    <location>
        <begin position="1"/>
        <end position="49"/>
    </location>
</feature>
<keyword evidence="7 14" id="KW-0863">Zinc-finger</keyword>
<accession>A0A371DR92</accession>
<evidence type="ECO:0000256" key="3">
    <source>
        <dbReference type="ARBA" id="ARBA00004906"/>
    </source>
</evidence>
<dbReference type="EMBL" id="KZ857383">
    <property type="protein sequence ID" value="RDX55041.1"/>
    <property type="molecule type" value="Genomic_DNA"/>
</dbReference>
<evidence type="ECO:0000256" key="2">
    <source>
        <dbReference type="ARBA" id="ARBA00004123"/>
    </source>
</evidence>
<protein>
    <recommendedName>
        <fullName evidence="15">E3 ubiquitin protein ligase</fullName>
        <ecNumber evidence="15">2.3.2.27</ecNumber>
    </recommendedName>
</protein>
<comment type="pathway">
    <text evidence="3 15">Protein modification; protein ubiquitination.</text>
</comment>
<dbReference type="OrthoDB" id="10266039at2759"/>
<keyword evidence="12 15" id="KW-0539">Nucleus</keyword>
<evidence type="ECO:0000256" key="15">
    <source>
        <dbReference type="RuleBase" id="RU365038"/>
    </source>
</evidence>
<organism evidence="19 20">
    <name type="scientific">Lentinus brumalis</name>
    <dbReference type="NCBI Taxonomy" id="2498619"/>
    <lineage>
        <taxon>Eukaryota</taxon>
        <taxon>Fungi</taxon>
        <taxon>Dikarya</taxon>
        <taxon>Basidiomycota</taxon>
        <taxon>Agaricomycotina</taxon>
        <taxon>Agaricomycetes</taxon>
        <taxon>Polyporales</taxon>
        <taxon>Polyporaceae</taxon>
        <taxon>Lentinus</taxon>
    </lineage>
</organism>
<feature type="coiled-coil region" evidence="16">
    <location>
        <begin position="324"/>
        <end position="394"/>
    </location>
</feature>
<evidence type="ECO:0000256" key="14">
    <source>
        <dbReference type="PROSITE-ProRule" id="PRU00175"/>
    </source>
</evidence>
<dbReference type="PANTHER" id="PTHR23163">
    <property type="entry name" value="RING FINGER PROTEIN-RELATED"/>
    <property type="match status" value="1"/>
</dbReference>
<evidence type="ECO:0000256" key="9">
    <source>
        <dbReference type="ARBA" id="ARBA00022833"/>
    </source>
</evidence>
<dbReference type="Pfam" id="PF00097">
    <property type="entry name" value="zf-C3HC4"/>
    <property type="match status" value="1"/>
</dbReference>
<dbReference type="STRING" id="139420.A0A371DR92"/>
<dbReference type="InterPro" id="IPR018957">
    <property type="entry name" value="Znf_C3HC4_RING-type"/>
</dbReference>
<dbReference type="GO" id="GO:0006325">
    <property type="term" value="P:chromatin organization"/>
    <property type="evidence" value="ECO:0007669"/>
    <property type="project" value="UniProtKB-KW"/>
</dbReference>
<evidence type="ECO:0000256" key="13">
    <source>
        <dbReference type="ARBA" id="ARBA00059679"/>
    </source>
</evidence>
<evidence type="ECO:0000256" key="1">
    <source>
        <dbReference type="ARBA" id="ARBA00000900"/>
    </source>
</evidence>
<feature type="coiled-coil region" evidence="16">
    <location>
        <begin position="268"/>
        <end position="295"/>
    </location>
</feature>
<evidence type="ECO:0000256" key="11">
    <source>
        <dbReference type="ARBA" id="ARBA00023054"/>
    </source>
</evidence>
<reference evidence="19 20" key="1">
    <citation type="journal article" date="2018" name="Biotechnol. Biofuels">
        <title>Integrative visual omics of the white-rot fungus Polyporus brumalis exposes the biotechnological potential of its oxidative enzymes for delignifying raw plant biomass.</title>
        <authorList>
            <person name="Miyauchi S."/>
            <person name="Rancon A."/>
            <person name="Drula E."/>
            <person name="Hage H."/>
            <person name="Chaduli D."/>
            <person name="Favel A."/>
            <person name="Grisel S."/>
            <person name="Henrissat B."/>
            <person name="Herpoel-Gimbert I."/>
            <person name="Ruiz-Duenas F.J."/>
            <person name="Chevret D."/>
            <person name="Hainaut M."/>
            <person name="Lin J."/>
            <person name="Wang M."/>
            <person name="Pangilinan J."/>
            <person name="Lipzen A."/>
            <person name="Lesage-Meessen L."/>
            <person name="Navarro D."/>
            <person name="Riley R."/>
            <person name="Grigoriev I.V."/>
            <person name="Zhou S."/>
            <person name="Raouche S."/>
            <person name="Rosso M.N."/>
        </authorList>
    </citation>
    <scope>NUCLEOTIDE SEQUENCE [LARGE SCALE GENOMIC DNA]</scope>
    <source>
        <strain evidence="19 20">BRFM 1820</strain>
    </source>
</reference>
<evidence type="ECO:0000259" key="18">
    <source>
        <dbReference type="PROSITE" id="PS50089"/>
    </source>
</evidence>
<dbReference type="PANTHER" id="PTHR23163:SF0">
    <property type="entry name" value="E3 UBIQUITIN-PROTEIN LIGASE BRE1"/>
    <property type="match status" value="1"/>
</dbReference>
<dbReference type="AlphaFoldDB" id="A0A371DR92"/>
<keyword evidence="8 15" id="KW-0833">Ubl conjugation pathway</keyword>